<name>A0AAV9AUM6_ACOGR</name>
<dbReference type="InterPro" id="IPR044810">
    <property type="entry name" value="WRKY_plant"/>
</dbReference>
<keyword evidence="2" id="KW-0805">Transcription regulation</keyword>
<dbReference type="SUPFAM" id="SSF118290">
    <property type="entry name" value="WRKY DNA-binding domain"/>
    <property type="match status" value="1"/>
</dbReference>
<keyword evidence="9" id="KW-1185">Reference proteome</keyword>
<keyword evidence="4" id="KW-0804">Transcription</keyword>
<sequence length="313" mass="33509">MAVDFMGFSKMDDQIAIQEAATAGLRNMEHLILLMSHQSHQNAKPQSFDCREITDQTVSKFKKVISILNRTGHARFRRGPSSSVAAAAPSTYSAPPHLSLPLLPPPPPAALAPQSLTLDFTKPTPIGTGEMSQYSSATTSSFMSTITTGDGSISNGKQGSSSLLMAAAAPAVSAAKPPLSSSSLKRKCPSHAHSDDVSGKLSASGRCHCSKRRKSRVKKTIRVPAISSKMADIPPDEYSWRKYGQKPIKGSPYPRGYYKCSSLRGCPARKHVERAPDDPSMLIVTYEGEHRHSHVPPLPSDAAAAAALVFESS</sequence>
<keyword evidence="3" id="KW-0238">DNA-binding</keyword>
<dbReference type="FunFam" id="2.20.25.80:FF:000004">
    <property type="entry name" value="WRKY transcription factor 65"/>
    <property type="match status" value="1"/>
</dbReference>
<gene>
    <name evidence="8" type="ORF">QJS04_geneDACA013931</name>
</gene>
<feature type="region of interest" description="Disordered" evidence="6">
    <location>
        <begin position="176"/>
        <end position="209"/>
    </location>
</feature>
<keyword evidence="5" id="KW-0539">Nucleus</keyword>
<accession>A0AAV9AUM6</accession>
<dbReference type="Gene3D" id="2.20.25.80">
    <property type="entry name" value="WRKY domain"/>
    <property type="match status" value="1"/>
</dbReference>
<dbReference type="SMART" id="SM00774">
    <property type="entry name" value="WRKY"/>
    <property type="match status" value="1"/>
</dbReference>
<dbReference type="InterPro" id="IPR036576">
    <property type="entry name" value="WRKY_dom_sf"/>
</dbReference>
<evidence type="ECO:0000256" key="3">
    <source>
        <dbReference type="ARBA" id="ARBA00023125"/>
    </source>
</evidence>
<reference evidence="8" key="1">
    <citation type="journal article" date="2023" name="Nat. Commun.">
        <title>Diploid and tetraploid genomes of Acorus and the evolution of monocots.</title>
        <authorList>
            <person name="Ma L."/>
            <person name="Liu K.W."/>
            <person name="Li Z."/>
            <person name="Hsiao Y.Y."/>
            <person name="Qi Y."/>
            <person name="Fu T."/>
            <person name="Tang G.D."/>
            <person name="Zhang D."/>
            <person name="Sun W.H."/>
            <person name="Liu D.K."/>
            <person name="Li Y."/>
            <person name="Chen G.Z."/>
            <person name="Liu X.D."/>
            <person name="Liao X.Y."/>
            <person name="Jiang Y.T."/>
            <person name="Yu X."/>
            <person name="Hao Y."/>
            <person name="Huang J."/>
            <person name="Zhao X.W."/>
            <person name="Ke S."/>
            <person name="Chen Y.Y."/>
            <person name="Wu W.L."/>
            <person name="Hsu J.L."/>
            <person name="Lin Y.F."/>
            <person name="Huang M.D."/>
            <person name="Li C.Y."/>
            <person name="Huang L."/>
            <person name="Wang Z.W."/>
            <person name="Zhao X."/>
            <person name="Zhong W.Y."/>
            <person name="Peng D.H."/>
            <person name="Ahmad S."/>
            <person name="Lan S."/>
            <person name="Zhang J.S."/>
            <person name="Tsai W.C."/>
            <person name="Van de Peer Y."/>
            <person name="Liu Z.J."/>
        </authorList>
    </citation>
    <scope>NUCLEOTIDE SEQUENCE</scope>
    <source>
        <strain evidence="8">SCP</strain>
    </source>
</reference>
<dbReference type="InterPro" id="IPR018872">
    <property type="entry name" value="Zn-cluster-dom"/>
</dbReference>
<dbReference type="GO" id="GO:0003700">
    <property type="term" value="F:DNA-binding transcription factor activity"/>
    <property type="evidence" value="ECO:0007669"/>
    <property type="project" value="InterPro"/>
</dbReference>
<dbReference type="GO" id="GO:0043565">
    <property type="term" value="F:sequence-specific DNA binding"/>
    <property type="evidence" value="ECO:0007669"/>
    <property type="project" value="InterPro"/>
</dbReference>
<evidence type="ECO:0000256" key="5">
    <source>
        <dbReference type="ARBA" id="ARBA00023242"/>
    </source>
</evidence>
<dbReference type="Proteomes" id="UP001179952">
    <property type="component" value="Unassembled WGS sequence"/>
</dbReference>
<organism evidence="8 9">
    <name type="scientific">Acorus gramineus</name>
    <name type="common">Dwarf sweet flag</name>
    <dbReference type="NCBI Taxonomy" id="55184"/>
    <lineage>
        <taxon>Eukaryota</taxon>
        <taxon>Viridiplantae</taxon>
        <taxon>Streptophyta</taxon>
        <taxon>Embryophyta</taxon>
        <taxon>Tracheophyta</taxon>
        <taxon>Spermatophyta</taxon>
        <taxon>Magnoliopsida</taxon>
        <taxon>Liliopsida</taxon>
        <taxon>Acoraceae</taxon>
        <taxon>Acorus</taxon>
    </lineage>
</organism>
<dbReference type="EMBL" id="JAUJYN010000006">
    <property type="protein sequence ID" value="KAK1267866.1"/>
    <property type="molecule type" value="Genomic_DNA"/>
</dbReference>
<evidence type="ECO:0000256" key="4">
    <source>
        <dbReference type="ARBA" id="ARBA00023163"/>
    </source>
</evidence>
<dbReference type="PROSITE" id="PS50811">
    <property type="entry name" value="WRKY"/>
    <property type="match status" value="1"/>
</dbReference>
<comment type="subcellular location">
    <subcellularLocation>
        <location evidence="1">Nucleus</location>
    </subcellularLocation>
</comment>
<feature type="domain" description="WRKY" evidence="7">
    <location>
        <begin position="229"/>
        <end position="292"/>
    </location>
</feature>
<dbReference type="PANTHER" id="PTHR31282">
    <property type="entry name" value="WRKY TRANSCRIPTION FACTOR 21-RELATED"/>
    <property type="match status" value="1"/>
</dbReference>
<evidence type="ECO:0000313" key="8">
    <source>
        <dbReference type="EMBL" id="KAK1267866.1"/>
    </source>
</evidence>
<evidence type="ECO:0000259" key="7">
    <source>
        <dbReference type="PROSITE" id="PS50811"/>
    </source>
</evidence>
<dbReference type="Pfam" id="PF03106">
    <property type="entry name" value="WRKY"/>
    <property type="match status" value="1"/>
</dbReference>
<dbReference type="AlphaFoldDB" id="A0AAV9AUM6"/>
<dbReference type="InterPro" id="IPR003657">
    <property type="entry name" value="WRKY_dom"/>
</dbReference>
<comment type="caution">
    <text evidence="8">The sequence shown here is derived from an EMBL/GenBank/DDBJ whole genome shotgun (WGS) entry which is preliminary data.</text>
</comment>
<reference evidence="8" key="2">
    <citation type="submission" date="2023-06" db="EMBL/GenBank/DDBJ databases">
        <authorList>
            <person name="Ma L."/>
            <person name="Liu K.-W."/>
            <person name="Li Z."/>
            <person name="Hsiao Y.-Y."/>
            <person name="Qi Y."/>
            <person name="Fu T."/>
            <person name="Tang G."/>
            <person name="Zhang D."/>
            <person name="Sun W.-H."/>
            <person name="Liu D.-K."/>
            <person name="Li Y."/>
            <person name="Chen G.-Z."/>
            <person name="Liu X.-D."/>
            <person name="Liao X.-Y."/>
            <person name="Jiang Y.-T."/>
            <person name="Yu X."/>
            <person name="Hao Y."/>
            <person name="Huang J."/>
            <person name="Zhao X.-W."/>
            <person name="Ke S."/>
            <person name="Chen Y.-Y."/>
            <person name="Wu W.-L."/>
            <person name="Hsu J.-L."/>
            <person name="Lin Y.-F."/>
            <person name="Huang M.-D."/>
            <person name="Li C.-Y."/>
            <person name="Huang L."/>
            <person name="Wang Z.-W."/>
            <person name="Zhao X."/>
            <person name="Zhong W.-Y."/>
            <person name="Peng D.-H."/>
            <person name="Ahmad S."/>
            <person name="Lan S."/>
            <person name="Zhang J.-S."/>
            <person name="Tsai W.-C."/>
            <person name="Van De Peer Y."/>
            <person name="Liu Z.-J."/>
        </authorList>
    </citation>
    <scope>NUCLEOTIDE SEQUENCE</scope>
    <source>
        <strain evidence="8">SCP</strain>
        <tissue evidence="8">Leaves</tissue>
    </source>
</reference>
<proteinExistence type="predicted"/>
<evidence type="ECO:0000313" key="9">
    <source>
        <dbReference type="Proteomes" id="UP001179952"/>
    </source>
</evidence>
<evidence type="ECO:0000256" key="2">
    <source>
        <dbReference type="ARBA" id="ARBA00023015"/>
    </source>
</evidence>
<dbReference type="Pfam" id="PF10533">
    <property type="entry name" value="Plant_zn_clust"/>
    <property type="match status" value="1"/>
</dbReference>
<protein>
    <submittedName>
        <fullName evidence="8">WRKY transcription factor 11</fullName>
    </submittedName>
</protein>
<evidence type="ECO:0000256" key="6">
    <source>
        <dbReference type="SAM" id="MobiDB-lite"/>
    </source>
</evidence>
<evidence type="ECO:0000256" key="1">
    <source>
        <dbReference type="ARBA" id="ARBA00004123"/>
    </source>
</evidence>
<dbReference type="GO" id="GO:0005634">
    <property type="term" value="C:nucleus"/>
    <property type="evidence" value="ECO:0007669"/>
    <property type="project" value="UniProtKB-SubCell"/>
</dbReference>